<dbReference type="EMBL" id="UINC01032468">
    <property type="protein sequence ID" value="SVB20170.1"/>
    <property type="molecule type" value="Genomic_DNA"/>
</dbReference>
<dbReference type="GO" id="GO:0030976">
    <property type="term" value="F:thiamine pyrophosphate binding"/>
    <property type="evidence" value="ECO:0007669"/>
    <property type="project" value="TreeGrafter"/>
</dbReference>
<feature type="non-terminal residue" evidence="5">
    <location>
        <position position="258"/>
    </location>
</feature>
<dbReference type="InterPro" id="IPR005948">
    <property type="entry name" value="ThiB-like"/>
</dbReference>
<evidence type="ECO:0000256" key="4">
    <source>
        <dbReference type="ARBA" id="ARBA00022764"/>
    </source>
</evidence>
<reference evidence="5" key="1">
    <citation type="submission" date="2018-05" db="EMBL/GenBank/DDBJ databases">
        <authorList>
            <person name="Lanie J.A."/>
            <person name="Ng W.-L."/>
            <person name="Kazmierczak K.M."/>
            <person name="Andrzejewski T.M."/>
            <person name="Davidsen T.M."/>
            <person name="Wayne K.J."/>
            <person name="Tettelin H."/>
            <person name="Glass J.I."/>
            <person name="Rusch D."/>
            <person name="Podicherti R."/>
            <person name="Tsui H.-C.T."/>
            <person name="Winkler M.E."/>
        </authorList>
    </citation>
    <scope>NUCLEOTIDE SEQUENCE</scope>
</reference>
<dbReference type="AlphaFoldDB" id="A0A382C277"/>
<sequence>MGCLNAEIYTLEPDPGNSGVGIIMKKTSLFLFLFIFNISLSAKETLTIYTYDSFISEWGPGPIVEKKFEEKFNLDIEFVSADSAATLLTKIILEGSSTKADIVLGLDMNLLEEAKNTDLFIDHNMKDLESILSMPITWNDKLFVPYSYGYFAFVYNNKEFTNPPSSMYELINNTEARIVIQDPRTSTPGLGLLTWMKSIYGNNAGKEWKKLNEKIISVTKGWTDSYYNIFLAGEADLVLSYTTSPAAHIMFDENYDYS</sequence>
<keyword evidence="4" id="KW-0574">Periplasm</keyword>
<evidence type="ECO:0000256" key="3">
    <source>
        <dbReference type="ARBA" id="ARBA00022729"/>
    </source>
</evidence>
<keyword evidence="3" id="KW-0732">Signal</keyword>
<dbReference type="NCBIfam" id="TIGR01254">
    <property type="entry name" value="sfuA"/>
    <property type="match status" value="1"/>
</dbReference>
<gene>
    <name evidence="5" type="ORF">METZ01_LOCUS173024</name>
</gene>
<proteinExistence type="predicted"/>
<evidence type="ECO:0000256" key="2">
    <source>
        <dbReference type="ARBA" id="ARBA00022448"/>
    </source>
</evidence>
<dbReference type="GO" id="GO:0030288">
    <property type="term" value="C:outer membrane-bounded periplasmic space"/>
    <property type="evidence" value="ECO:0007669"/>
    <property type="project" value="TreeGrafter"/>
</dbReference>
<accession>A0A382C277</accession>
<comment type="subcellular location">
    <subcellularLocation>
        <location evidence="1">Periplasm</location>
    </subcellularLocation>
</comment>
<name>A0A382C277_9ZZZZ</name>
<dbReference type="PANTHER" id="PTHR30006">
    <property type="entry name" value="THIAMINE-BINDING PERIPLASMIC PROTEIN-RELATED"/>
    <property type="match status" value="1"/>
</dbReference>
<dbReference type="GO" id="GO:0030975">
    <property type="term" value="F:thiamine binding"/>
    <property type="evidence" value="ECO:0007669"/>
    <property type="project" value="InterPro"/>
</dbReference>
<dbReference type="SUPFAM" id="SSF53850">
    <property type="entry name" value="Periplasmic binding protein-like II"/>
    <property type="match status" value="1"/>
</dbReference>
<evidence type="ECO:0000313" key="5">
    <source>
        <dbReference type="EMBL" id="SVB20170.1"/>
    </source>
</evidence>
<dbReference type="Pfam" id="PF13343">
    <property type="entry name" value="SBP_bac_6"/>
    <property type="match status" value="1"/>
</dbReference>
<organism evidence="5">
    <name type="scientific">marine metagenome</name>
    <dbReference type="NCBI Taxonomy" id="408172"/>
    <lineage>
        <taxon>unclassified sequences</taxon>
        <taxon>metagenomes</taxon>
        <taxon>ecological metagenomes</taxon>
    </lineage>
</organism>
<evidence type="ECO:0000256" key="1">
    <source>
        <dbReference type="ARBA" id="ARBA00004418"/>
    </source>
</evidence>
<keyword evidence="2" id="KW-0813">Transport</keyword>
<evidence type="ECO:0008006" key="6">
    <source>
        <dbReference type="Google" id="ProtNLM"/>
    </source>
</evidence>
<dbReference type="PANTHER" id="PTHR30006:SF3">
    <property type="entry name" value="THIAMINE-BINDING PERIPLASMIC PROTEIN"/>
    <property type="match status" value="1"/>
</dbReference>
<dbReference type="GO" id="GO:0015888">
    <property type="term" value="P:thiamine transport"/>
    <property type="evidence" value="ECO:0007669"/>
    <property type="project" value="InterPro"/>
</dbReference>
<protein>
    <recommendedName>
        <fullName evidence="6">Thiamine-binding periplasmic protein</fullName>
    </recommendedName>
</protein>
<dbReference type="Gene3D" id="3.40.190.10">
    <property type="entry name" value="Periplasmic binding protein-like II"/>
    <property type="match status" value="1"/>
</dbReference>